<dbReference type="Pfam" id="PF09608">
    <property type="entry name" value="Alph_Pro_TM"/>
    <property type="match status" value="1"/>
</dbReference>
<protein>
    <recommendedName>
        <fullName evidence="5">Transmembrane protein</fullName>
    </recommendedName>
</protein>
<comment type="caution">
    <text evidence="3">The sequence shown here is derived from an EMBL/GenBank/DDBJ whole genome shotgun (WGS) entry which is preliminary data.</text>
</comment>
<keyword evidence="1" id="KW-1133">Transmembrane helix</keyword>
<dbReference type="AlphaFoldDB" id="A0A8B2NI32"/>
<dbReference type="Proteomes" id="UP000249590">
    <property type="component" value="Unassembled WGS sequence"/>
</dbReference>
<keyword evidence="4" id="KW-1185">Reference proteome</keyword>
<name>A0A8B2NI32_9HYPH</name>
<evidence type="ECO:0000313" key="3">
    <source>
        <dbReference type="EMBL" id="RAH97063.1"/>
    </source>
</evidence>
<dbReference type="OrthoDB" id="9815212at2"/>
<evidence type="ECO:0000256" key="1">
    <source>
        <dbReference type="SAM" id="Phobius"/>
    </source>
</evidence>
<feature type="transmembrane region" description="Helical" evidence="1">
    <location>
        <begin position="224"/>
        <end position="245"/>
    </location>
</feature>
<keyword evidence="2" id="KW-0732">Signal</keyword>
<accession>A0A8B2NI32</accession>
<evidence type="ECO:0000256" key="2">
    <source>
        <dbReference type="SAM" id="SignalP"/>
    </source>
</evidence>
<dbReference type="RefSeq" id="WP_111352171.1">
    <property type="nucleotide sequence ID" value="NZ_JAIWKD010000010.1"/>
</dbReference>
<feature type="signal peptide" evidence="2">
    <location>
        <begin position="1"/>
        <end position="21"/>
    </location>
</feature>
<keyword evidence="1" id="KW-0812">Transmembrane</keyword>
<feature type="chain" id="PRO_5032438824" description="Transmembrane protein" evidence="2">
    <location>
        <begin position="22"/>
        <end position="248"/>
    </location>
</feature>
<dbReference type="EMBL" id="QHHQ01000010">
    <property type="protein sequence ID" value="RAH97063.1"/>
    <property type="molecule type" value="Genomic_DNA"/>
</dbReference>
<organism evidence="3 4">
    <name type="scientific">Acuticoccus sediminis</name>
    <dbReference type="NCBI Taxonomy" id="2184697"/>
    <lineage>
        <taxon>Bacteria</taxon>
        <taxon>Pseudomonadati</taxon>
        <taxon>Pseudomonadota</taxon>
        <taxon>Alphaproteobacteria</taxon>
        <taxon>Hyphomicrobiales</taxon>
        <taxon>Amorphaceae</taxon>
        <taxon>Acuticoccus</taxon>
    </lineage>
</organism>
<evidence type="ECO:0008006" key="5">
    <source>
        <dbReference type="Google" id="ProtNLM"/>
    </source>
</evidence>
<evidence type="ECO:0000313" key="4">
    <source>
        <dbReference type="Proteomes" id="UP000249590"/>
    </source>
</evidence>
<sequence length="248" mass="27373">MSGIVRWLALALCLAASPTHAETLSVALSRDEIAIGSSFTGTRLSLFGVVERDENTVARPGAYEVIVAVRGPDKQVLVQERMRRFGIWVNDAGELFDKMPSYYGLFSTPGARALIEDDNGVARRLSLAMLGDGDGARERHRAALAEQHRAHGLYVEELDGVEKLSRTFFRTEIPLPPLLADGPYRVFVFLYAGDTSVAQTELQFKVHKTGFEQRVYEWSRTTPLFYGLGAVALALFTGYVGGVVFRRG</sequence>
<reference evidence="3 4" key="1">
    <citation type="submission" date="2018-05" db="EMBL/GenBank/DDBJ databases">
        <title>Acuticoccus sediminis sp. nov., isolated from deep-sea sediment of Indian Ocean.</title>
        <authorList>
            <person name="Liu X."/>
            <person name="Lai Q."/>
            <person name="Du Y."/>
            <person name="Sun F."/>
            <person name="Zhang X."/>
            <person name="Wang S."/>
            <person name="Shao Z."/>
        </authorList>
    </citation>
    <scope>NUCLEOTIDE SEQUENCE [LARGE SCALE GENOMIC DNA]</scope>
    <source>
        <strain evidence="3 4">PTG4-2</strain>
    </source>
</reference>
<keyword evidence="1" id="KW-0472">Membrane</keyword>
<proteinExistence type="predicted"/>
<dbReference type="InterPro" id="IPR019088">
    <property type="entry name" value="CHP02186-rel_TM"/>
</dbReference>
<gene>
    <name evidence="3" type="ORF">DLJ53_30810</name>
</gene>